<evidence type="ECO:0000259" key="1">
    <source>
        <dbReference type="Pfam" id="PF05168"/>
    </source>
</evidence>
<sequence length="125" mass="13249">MGVREDALKHLSKAREFLDAADLELHMELHTAAASSAVLAGINAKDAICLRLTGRTGKSDDHRAAVPELAAAGPSGKALESTFRRLLGLKTAAQYQAAPISRTDATKAVEWATRMVDAARDATHS</sequence>
<feature type="domain" description="HEPN" evidence="1">
    <location>
        <begin position="9"/>
        <end position="120"/>
    </location>
</feature>
<evidence type="ECO:0000313" key="3">
    <source>
        <dbReference type="Proteomes" id="UP000618382"/>
    </source>
</evidence>
<dbReference type="InterPro" id="IPR007842">
    <property type="entry name" value="HEPN_dom"/>
</dbReference>
<proteinExistence type="predicted"/>
<evidence type="ECO:0000313" key="2">
    <source>
        <dbReference type="EMBL" id="GIG32736.1"/>
    </source>
</evidence>
<gene>
    <name evidence="2" type="ORF">Col01nite_18950</name>
</gene>
<protein>
    <recommendedName>
        <fullName evidence="1">HEPN domain-containing protein</fullName>
    </recommendedName>
</protein>
<accession>A0ABQ4DAI0</accession>
<dbReference type="Gene3D" id="1.20.120.330">
    <property type="entry name" value="Nucleotidyltransferases domain 2"/>
    <property type="match status" value="1"/>
</dbReference>
<dbReference type="Proteomes" id="UP000618382">
    <property type="component" value="Unassembled WGS sequence"/>
</dbReference>
<reference evidence="2 3" key="1">
    <citation type="submission" date="2021-01" db="EMBL/GenBank/DDBJ databases">
        <title>Whole genome shotgun sequence of Cellulomonas oligotrophica NBRC 109435.</title>
        <authorList>
            <person name="Komaki H."/>
            <person name="Tamura T."/>
        </authorList>
    </citation>
    <scope>NUCLEOTIDE SEQUENCE [LARGE SCALE GENOMIC DNA]</scope>
    <source>
        <strain evidence="2 3">NBRC 109435</strain>
    </source>
</reference>
<comment type="caution">
    <text evidence="2">The sequence shown here is derived from an EMBL/GenBank/DDBJ whole genome shotgun (WGS) entry which is preliminary data.</text>
</comment>
<name>A0ABQ4DAI0_9CELL</name>
<keyword evidence="3" id="KW-1185">Reference proteome</keyword>
<dbReference type="Pfam" id="PF05168">
    <property type="entry name" value="HEPN"/>
    <property type="match status" value="1"/>
</dbReference>
<dbReference type="EMBL" id="BONN01000004">
    <property type="protein sequence ID" value="GIG32736.1"/>
    <property type="molecule type" value="Genomic_DNA"/>
</dbReference>
<organism evidence="2 3">
    <name type="scientific">Cellulomonas oligotrophica</name>
    <dbReference type="NCBI Taxonomy" id="931536"/>
    <lineage>
        <taxon>Bacteria</taxon>
        <taxon>Bacillati</taxon>
        <taxon>Actinomycetota</taxon>
        <taxon>Actinomycetes</taxon>
        <taxon>Micrococcales</taxon>
        <taxon>Cellulomonadaceae</taxon>
        <taxon>Cellulomonas</taxon>
    </lineage>
</organism>